<name>A0A7T6AR02_9BACT</name>
<evidence type="ECO:0000313" key="1">
    <source>
        <dbReference type="EMBL" id="QQG66338.1"/>
    </source>
</evidence>
<gene>
    <name evidence="1" type="ORF">HP555_10905</name>
</gene>
<accession>A0A7T6AR02</accession>
<reference evidence="1 2" key="1">
    <citation type="submission" date="2020-05" db="EMBL/GenBank/DDBJ databases">
        <title>Complete genome of Desulfobulbus oligotrophicus.</title>
        <authorList>
            <person name="Podar M."/>
        </authorList>
    </citation>
    <scope>NUCLEOTIDE SEQUENCE [LARGE SCALE GENOMIC DNA]</scope>
    <source>
        <strain evidence="1 2">Prop6</strain>
    </source>
</reference>
<evidence type="ECO:0000313" key="2">
    <source>
        <dbReference type="Proteomes" id="UP000596092"/>
    </source>
</evidence>
<dbReference type="EMBL" id="CP054140">
    <property type="protein sequence ID" value="QQG66338.1"/>
    <property type="molecule type" value="Genomic_DNA"/>
</dbReference>
<proteinExistence type="predicted"/>
<dbReference type="RefSeq" id="WP_199262406.1">
    <property type="nucleotide sequence ID" value="NZ_CP054140.1"/>
</dbReference>
<dbReference type="Proteomes" id="UP000596092">
    <property type="component" value="Chromosome"/>
</dbReference>
<organism evidence="1 2">
    <name type="scientific">Desulfobulbus oligotrophicus</name>
    <dbReference type="NCBI Taxonomy" id="1909699"/>
    <lineage>
        <taxon>Bacteria</taxon>
        <taxon>Pseudomonadati</taxon>
        <taxon>Thermodesulfobacteriota</taxon>
        <taxon>Desulfobulbia</taxon>
        <taxon>Desulfobulbales</taxon>
        <taxon>Desulfobulbaceae</taxon>
        <taxon>Desulfobulbus</taxon>
    </lineage>
</organism>
<protein>
    <submittedName>
        <fullName evidence="1">Uncharacterized protein</fullName>
    </submittedName>
</protein>
<dbReference type="KEGG" id="dog:HP555_10905"/>
<sequence>MTQDQSKMQPWQVFNVARKAMGAAMVARIFNRSIRSAHDWAQDPTCTEVRCKSPLELLHTLFERMDAIGYGYAARAAIRYLETAVDQDVAVGAVPLVMDTMEQEILADYAAVAALQRAIDAGEPIPVVHELKHAAMDEIARTYAKNCKGRQA</sequence>
<dbReference type="AlphaFoldDB" id="A0A7T6AR02"/>
<keyword evidence="2" id="KW-1185">Reference proteome</keyword>